<dbReference type="Pfam" id="PF13465">
    <property type="entry name" value="zf-H2C2_2"/>
    <property type="match status" value="1"/>
</dbReference>
<dbReference type="PROSITE" id="PS50157">
    <property type="entry name" value="ZINC_FINGER_C2H2_2"/>
    <property type="match status" value="2"/>
</dbReference>
<comment type="subcellular location">
    <subcellularLocation>
        <location evidence="1">Nucleus</location>
    </subcellularLocation>
</comment>
<evidence type="ECO:0000256" key="9">
    <source>
        <dbReference type="PROSITE-ProRule" id="PRU00042"/>
    </source>
</evidence>
<evidence type="ECO:0000256" key="3">
    <source>
        <dbReference type="ARBA" id="ARBA00022737"/>
    </source>
</evidence>
<evidence type="ECO:0000256" key="2">
    <source>
        <dbReference type="ARBA" id="ARBA00022723"/>
    </source>
</evidence>
<dbReference type="SMART" id="SM00355">
    <property type="entry name" value="ZnF_C2H2"/>
    <property type="match status" value="1"/>
</dbReference>
<dbReference type="SUPFAM" id="SSF57667">
    <property type="entry name" value="beta-beta-alpha zinc fingers"/>
    <property type="match status" value="1"/>
</dbReference>
<name>A0AAV2RUM8_MEGNR</name>
<dbReference type="Gene3D" id="3.30.160.60">
    <property type="entry name" value="Classic Zinc Finger"/>
    <property type="match status" value="2"/>
</dbReference>
<dbReference type="FunFam" id="3.30.160.60:FF:000624">
    <property type="entry name" value="zinc finger protein 697"/>
    <property type="match status" value="1"/>
</dbReference>
<dbReference type="PANTHER" id="PTHR24394">
    <property type="entry name" value="ZINC FINGER PROTEIN"/>
    <property type="match status" value="1"/>
</dbReference>
<dbReference type="PANTHER" id="PTHR24394:SF48">
    <property type="entry name" value="ZINC FINGER PROTEIN 771"/>
    <property type="match status" value="1"/>
</dbReference>
<dbReference type="GO" id="GO:0000981">
    <property type="term" value="F:DNA-binding transcription factor activity, RNA polymerase II-specific"/>
    <property type="evidence" value="ECO:0007669"/>
    <property type="project" value="TreeGrafter"/>
</dbReference>
<keyword evidence="2" id="KW-0479">Metal-binding</keyword>
<evidence type="ECO:0000256" key="1">
    <source>
        <dbReference type="ARBA" id="ARBA00004123"/>
    </source>
</evidence>
<evidence type="ECO:0000256" key="7">
    <source>
        <dbReference type="ARBA" id="ARBA00023163"/>
    </source>
</evidence>
<keyword evidence="6" id="KW-0805">Transcription regulation</keyword>
<keyword evidence="7" id="KW-0804">Transcription</keyword>
<evidence type="ECO:0000256" key="8">
    <source>
        <dbReference type="ARBA" id="ARBA00023242"/>
    </source>
</evidence>
<keyword evidence="12" id="KW-1185">Reference proteome</keyword>
<keyword evidence="3" id="KW-0677">Repeat</keyword>
<comment type="caution">
    <text evidence="11">The sequence shown here is derived from an EMBL/GenBank/DDBJ whole genome shotgun (WGS) entry which is preliminary data.</text>
</comment>
<evidence type="ECO:0000313" key="11">
    <source>
        <dbReference type="EMBL" id="CAL4139136.1"/>
    </source>
</evidence>
<evidence type="ECO:0000256" key="4">
    <source>
        <dbReference type="ARBA" id="ARBA00022771"/>
    </source>
</evidence>
<feature type="non-terminal residue" evidence="11">
    <location>
        <position position="1"/>
    </location>
</feature>
<feature type="domain" description="C2H2-type" evidence="10">
    <location>
        <begin position="1"/>
        <end position="19"/>
    </location>
</feature>
<organism evidence="11 12">
    <name type="scientific">Meganyctiphanes norvegica</name>
    <name type="common">Northern krill</name>
    <name type="synonym">Thysanopoda norvegica</name>
    <dbReference type="NCBI Taxonomy" id="48144"/>
    <lineage>
        <taxon>Eukaryota</taxon>
        <taxon>Metazoa</taxon>
        <taxon>Ecdysozoa</taxon>
        <taxon>Arthropoda</taxon>
        <taxon>Crustacea</taxon>
        <taxon>Multicrustacea</taxon>
        <taxon>Malacostraca</taxon>
        <taxon>Eumalacostraca</taxon>
        <taxon>Eucarida</taxon>
        <taxon>Euphausiacea</taxon>
        <taxon>Euphausiidae</taxon>
        <taxon>Meganyctiphanes</taxon>
    </lineage>
</organism>
<dbReference type="InterPro" id="IPR013087">
    <property type="entry name" value="Znf_C2H2_type"/>
</dbReference>
<dbReference type="EMBL" id="CAXKWB010031142">
    <property type="protein sequence ID" value="CAL4139136.1"/>
    <property type="molecule type" value="Genomic_DNA"/>
</dbReference>
<protein>
    <recommendedName>
        <fullName evidence="10">C2H2-type domain-containing protein</fullName>
    </recommendedName>
</protein>
<dbReference type="InterPro" id="IPR036236">
    <property type="entry name" value="Znf_C2H2_sf"/>
</dbReference>
<dbReference type="Proteomes" id="UP001497623">
    <property type="component" value="Unassembled WGS sequence"/>
</dbReference>
<evidence type="ECO:0000259" key="10">
    <source>
        <dbReference type="PROSITE" id="PS50157"/>
    </source>
</evidence>
<sequence>FSQNNHVISHMRIHTGEKPYQCSICDKAFSYKTALKLHMNIHSREKPYLDNTKGVTDFLRVSTFEVKEIKNYNETSDTDELSELKVDVEEWQIDNEHNVTDNLTGLKVEVKEDRQKIYGW</sequence>
<dbReference type="AlphaFoldDB" id="A0AAV2RUM8"/>
<feature type="non-terminal residue" evidence="11">
    <location>
        <position position="120"/>
    </location>
</feature>
<dbReference type="PROSITE" id="PS00028">
    <property type="entry name" value="ZINC_FINGER_C2H2_1"/>
    <property type="match status" value="1"/>
</dbReference>
<dbReference type="GO" id="GO:0005634">
    <property type="term" value="C:nucleus"/>
    <property type="evidence" value="ECO:0007669"/>
    <property type="project" value="UniProtKB-SubCell"/>
</dbReference>
<reference evidence="11 12" key="1">
    <citation type="submission" date="2024-05" db="EMBL/GenBank/DDBJ databases">
        <authorList>
            <person name="Wallberg A."/>
        </authorList>
    </citation>
    <scope>NUCLEOTIDE SEQUENCE [LARGE SCALE GENOMIC DNA]</scope>
</reference>
<dbReference type="GO" id="GO:0008270">
    <property type="term" value="F:zinc ion binding"/>
    <property type="evidence" value="ECO:0007669"/>
    <property type="project" value="UniProtKB-KW"/>
</dbReference>
<keyword evidence="4 9" id="KW-0863">Zinc-finger</keyword>
<feature type="domain" description="C2H2-type" evidence="10">
    <location>
        <begin position="20"/>
        <end position="47"/>
    </location>
</feature>
<proteinExistence type="predicted"/>
<accession>A0AAV2RUM8</accession>
<dbReference type="GO" id="GO:0003677">
    <property type="term" value="F:DNA binding"/>
    <property type="evidence" value="ECO:0007669"/>
    <property type="project" value="UniProtKB-KW"/>
</dbReference>
<evidence type="ECO:0000256" key="6">
    <source>
        <dbReference type="ARBA" id="ARBA00023015"/>
    </source>
</evidence>
<evidence type="ECO:0000313" key="12">
    <source>
        <dbReference type="Proteomes" id="UP001497623"/>
    </source>
</evidence>
<evidence type="ECO:0000256" key="5">
    <source>
        <dbReference type="ARBA" id="ARBA00022833"/>
    </source>
</evidence>
<keyword evidence="8" id="KW-0539">Nucleus</keyword>
<gene>
    <name evidence="11" type="ORF">MNOR_LOCUS28361</name>
</gene>
<keyword evidence="5" id="KW-0862">Zinc</keyword>